<evidence type="ECO:0000256" key="12">
    <source>
        <dbReference type="ARBA" id="ARBA00023235"/>
    </source>
</evidence>
<comment type="miscellaneous">
    <text evidence="15">In the RecBCD complex, RecB has a slow 3'-5' helicase, an exonuclease activity and loads RecA onto ssDNA, RecD has a fast 5'-3' helicase activity, while RecC stimulates the ATPase and processivity of the RecB helicase and contributes to recognition of the Chi site.</text>
</comment>
<evidence type="ECO:0000256" key="15">
    <source>
        <dbReference type="HAMAP-Rule" id="MF_01485"/>
    </source>
</evidence>
<evidence type="ECO:0000313" key="21">
    <source>
        <dbReference type="Proteomes" id="UP000622707"/>
    </source>
</evidence>
<comment type="catalytic activity">
    <reaction evidence="14 15">
        <text>ATP + H2O = ADP + phosphate + H(+)</text>
        <dbReference type="Rhea" id="RHEA:13065"/>
        <dbReference type="ChEBI" id="CHEBI:15377"/>
        <dbReference type="ChEBI" id="CHEBI:15378"/>
        <dbReference type="ChEBI" id="CHEBI:30616"/>
        <dbReference type="ChEBI" id="CHEBI:43474"/>
        <dbReference type="ChEBI" id="CHEBI:456216"/>
        <dbReference type="EC" id="5.6.2.4"/>
    </reaction>
</comment>
<feature type="binding site" evidence="15">
    <location>
        <position position="1115"/>
    </location>
    <ligand>
        <name>Mg(2+)</name>
        <dbReference type="ChEBI" id="CHEBI:18420"/>
    </ligand>
</feature>
<keyword evidence="21" id="KW-1185">Reference proteome</keyword>
<comment type="catalytic activity">
    <reaction evidence="15">
        <text>Exonucleolytic cleavage (in the presence of ATP) in either 5'- to 3'- or 3'- to 5'-direction to yield 5'-phosphooligonucleotides.</text>
        <dbReference type="EC" id="3.1.11.5"/>
    </reaction>
</comment>
<feature type="domain" description="UvrD-like helicase C-terminal" evidence="19">
    <location>
        <begin position="485"/>
        <end position="766"/>
    </location>
</feature>
<dbReference type="InterPro" id="IPR000212">
    <property type="entry name" value="DNA_helicase_UvrD/REP"/>
</dbReference>
<feature type="binding site" evidence="15">
    <location>
        <position position="980"/>
    </location>
    <ligand>
        <name>Mg(2+)</name>
        <dbReference type="ChEBI" id="CHEBI:18420"/>
    </ligand>
</feature>
<dbReference type="PROSITE" id="PS51198">
    <property type="entry name" value="UVRD_HELICASE_ATP_BIND"/>
    <property type="match status" value="1"/>
</dbReference>
<feature type="region of interest" description="DNA-binding and helicase activity, interacts with RecC" evidence="15">
    <location>
        <begin position="1"/>
        <end position="889"/>
    </location>
</feature>
<evidence type="ECO:0000256" key="11">
    <source>
        <dbReference type="ARBA" id="ARBA00023204"/>
    </source>
</evidence>
<dbReference type="HAMAP" id="MF_01485">
    <property type="entry name" value="RecB"/>
    <property type="match status" value="1"/>
</dbReference>
<dbReference type="InterPro" id="IPR014017">
    <property type="entry name" value="DNA_helicase_UvrD-like_C"/>
</dbReference>
<dbReference type="Pfam" id="PF12705">
    <property type="entry name" value="PDDEXK_1"/>
    <property type="match status" value="1"/>
</dbReference>
<keyword evidence="2 15" id="KW-0479">Metal-binding</keyword>
<feature type="region of interest" description="Disordered" evidence="17">
    <location>
        <begin position="942"/>
        <end position="961"/>
    </location>
</feature>
<evidence type="ECO:0000256" key="4">
    <source>
        <dbReference type="ARBA" id="ARBA00022763"/>
    </source>
</evidence>
<dbReference type="NCBIfam" id="TIGR00609">
    <property type="entry name" value="recB"/>
    <property type="match status" value="1"/>
</dbReference>
<feature type="active site" description="For nuclease activity" evidence="15">
    <location>
        <position position="1115"/>
    </location>
</feature>
<dbReference type="InterPro" id="IPR027417">
    <property type="entry name" value="P-loop_NTPase"/>
</dbReference>
<dbReference type="SUPFAM" id="SSF52540">
    <property type="entry name" value="P-loop containing nucleoside triphosphate hydrolases"/>
    <property type="match status" value="1"/>
</dbReference>
<dbReference type="PANTHER" id="PTHR11070">
    <property type="entry name" value="UVRD / RECB / PCRA DNA HELICASE FAMILY MEMBER"/>
    <property type="match status" value="1"/>
</dbReference>
<comment type="subunit">
    <text evidence="15">Heterotrimer of RecB, RecC and RecD. All subunits contribute to DNA-binding. Interacts with RecA.</text>
</comment>
<evidence type="ECO:0000259" key="18">
    <source>
        <dbReference type="PROSITE" id="PS51198"/>
    </source>
</evidence>
<dbReference type="PROSITE" id="PS51217">
    <property type="entry name" value="UVRD_HELICASE_CTER"/>
    <property type="match status" value="1"/>
</dbReference>
<gene>
    <name evidence="15 20" type="primary">recB</name>
    <name evidence="20" type="ORF">JI746_16155</name>
</gene>
<keyword evidence="1 15" id="KW-0540">Nuclease</keyword>
<dbReference type="EC" id="5.6.2.4" evidence="15"/>
<dbReference type="RefSeq" id="WP_201690865.1">
    <property type="nucleotide sequence ID" value="NZ_JAEQND010000008.1"/>
</dbReference>
<evidence type="ECO:0000256" key="5">
    <source>
        <dbReference type="ARBA" id="ARBA00022801"/>
    </source>
</evidence>
<comment type="catalytic activity">
    <reaction evidence="13 15">
        <text>Couples ATP hydrolysis with the unwinding of duplex DNA by translocating in the 3'-5' direction.</text>
        <dbReference type="EC" id="5.6.2.4"/>
    </reaction>
</comment>
<dbReference type="SUPFAM" id="SSF52980">
    <property type="entry name" value="Restriction endonuclease-like"/>
    <property type="match status" value="1"/>
</dbReference>
<dbReference type="CDD" id="cd22352">
    <property type="entry name" value="RecB_C-like"/>
    <property type="match status" value="1"/>
</dbReference>
<dbReference type="GO" id="GO:0008854">
    <property type="term" value="F:exodeoxyribonuclease V activity"/>
    <property type="evidence" value="ECO:0007669"/>
    <property type="project" value="UniProtKB-EC"/>
</dbReference>
<comment type="function">
    <text evidence="15">A helicase/nuclease that prepares dsDNA breaks (DSB) for recombinational DNA repair. Binds to DSBs and unwinds DNA via a highly rapid and processive ATP-dependent bidirectional helicase activity. Unwinds dsDNA until it encounters a Chi (crossover hotspot instigator) sequence from the 3' direction. Cuts ssDNA a few nucleotides 3' to the Chi site. The properties and activities of the enzyme are changed at Chi. The Chi-altered holoenzyme produces a long 3'-ssDNA overhang and facilitates RecA-binding to the ssDNA for homologous DNA recombination and repair. Holoenzyme degrades any linearized DNA that is unable to undergo homologous recombination. In the holoenzyme this subunit contributes ATPase, 3'-5' helicase, exonuclease activity and loads RecA onto ssDNA.</text>
</comment>
<keyword evidence="8 15" id="KW-0067">ATP-binding</keyword>
<evidence type="ECO:0000256" key="16">
    <source>
        <dbReference type="PROSITE-ProRule" id="PRU00560"/>
    </source>
</evidence>
<dbReference type="Gene3D" id="1.10.486.10">
    <property type="entry name" value="PCRA, domain 4"/>
    <property type="match status" value="1"/>
</dbReference>
<keyword evidence="11 15" id="KW-0234">DNA repair</keyword>
<reference evidence="20 21" key="1">
    <citation type="journal article" date="2017" name="Int. J. Syst. Evol. Microbiol.">
        <title>Ramlibacter alkalitolerans sp. nov., alkali-tolerant bacterium isolated from soil of ginseng.</title>
        <authorList>
            <person name="Lee D.H."/>
            <person name="Cha C.J."/>
        </authorList>
    </citation>
    <scope>NUCLEOTIDE SEQUENCE [LARGE SCALE GENOMIC DNA]</scope>
    <source>
        <strain evidence="20 21">KACC 19305</strain>
    </source>
</reference>
<dbReference type="Gene3D" id="1.10.3170.10">
    <property type="entry name" value="Recbcd, chain B, domain 2"/>
    <property type="match status" value="1"/>
</dbReference>
<evidence type="ECO:0000256" key="17">
    <source>
        <dbReference type="SAM" id="MobiDB-lite"/>
    </source>
</evidence>
<feature type="binding site" evidence="16">
    <location>
        <begin position="21"/>
        <end position="28"/>
    </location>
    <ligand>
        <name>ATP</name>
        <dbReference type="ChEBI" id="CHEBI:30616"/>
    </ligand>
</feature>
<feature type="region of interest" description="Nuclease activity, interacts with RecD and RecA" evidence="15">
    <location>
        <begin position="915"/>
        <end position="1211"/>
    </location>
</feature>
<feature type="domain" description="UvrD-like helicase ATP-binding" evidence="18">
    <location>
        <begin position="1"/>
        <end position="460"/>
    </location>
</feature>
<keyword evidence="10 15" id="KW-0238">DNA-binding</keyword>
<keyword evidence="6 15" id="KW-0347">Helicase</keyword>
<evidence type="ECO:0000256" key="14">
    <source>
        <dbReference type="ARBA" id="ARBA00048988"/>
    </source>
</evidence>
<comment type="domain">
    <text evidence="15">The N-terminal DNA-binding domain is a ssDNA-dependent ATPase and has ATP-dependent 3'-5' helicase function. This domain interacts with RecC.</text>
</comment>
<proteinExistence type="inferred from homology"/>
<comment type="caution">
    <text evidence="20">The sequence shown here is derived from an EMBL/GenBank/DDBJ whole genome shotgun (WGS) entry which is preliminary data.</text>
</comment>
<dbReference type="InterPro" id="IPR004586">
    <property type="entry name" value="RecB"/>
</dbReference>
<evidence type="ECO:0000256" key="7">
    <source>
        <dbReference type="ARBA" id="ARBA00022839"/>
    </source>
</evidence>
<dbReference type="PANTHER" id="PTHR11070:SF23">
    <property type="entry name" value="RECBCD ENZYME SUBUNIT RECB"/>
    <property type="match status" value="1"/>
</dbReference>
<evidence type="ECO:0000256" key="2">
    <source>
        <dbReference type="ARBA" id="ARBA00022723"/>
    </source>
</evidence>
<evidence type="ECO:0000256" key="6">
    <source>
        <dbReference type="ARBA" id="ARBA00022806"/>
    </source>
</evidence>
<evidence type="ECO:0000313" key="20">
    <source>
        <dbReference type="EMBL" id="MBL0426648.1"/>
    </source>
</evidence>
<keyword evidence="12 15" id="KW-0413">Isomerase</keyword>
<keyword evidence="4 15" id="KW-0227">DNA damage</keyword>
<comment type="domain">
    <text evidence="15">The C-terminal domain has nuclease activity and interacts with RecD. It interacts with RecA, facilitating its loading onto ssDNA.</text>
</comment>
<dbReference type="InterPro" id="IPR038726">
    <property type="entry name" value="PDDEXK_AddAB-type"/>
</dbReference>
<dbReference type="Gene3D" id="3.90.320.10">
    <property type="match status" value="1"/>
</dbReference>
<name>A0ABS1JR12_9BURK</name>
<dbReference type="EC" id="3.1.11.5" evidence="15"/>
<accession>A0ABS1JR12</accession>
<organism evidence="20 21">
    <name type="scientific">Ramlibacter alkalitolerans</name>
    <dbReference type="NCBI Taxonomy" id="2039631"/>
    <lineage>
        <taxon>Bacteria</taxon>
        <taxon>Pseudomonadati</taxon>
        <taxon>Pseudomonadota</taxon>
        <taxon>Betaproteobacteria</taxon>
        <taxon>Burkholderiales</taxon>
        <taxon>Comamonadaceae</taxon>
        <taxon>Ramlibacter</taxon>
    </lineage>
</organism>
<evidence type="ECO:0000256" key="9">
    <source>
        <dbReference type="ARBA" id="ARBA00022842"/>
    </source>
</evidence>
<comment type="similarity">
    <text evidence="15">Belongs to the helicase family. UvrD subfamily.</text>
</comment>
<dbReference type="InterPro" id="IPR011604">
    <property type="entry name" value="PDDEXK-like_dom_sf"/>
</dbReference>
<dbReference type="EMBL" id="JAEQND010000008">
    <property type="protein sequence ID" value="MBL0426648.1"/>
    <property type="molecule type" value="Genomic_DNA"/>
</dbReference>
<evidence type="ECO:0000259" key="19">
    <source>
        <dbReference type="PROSITE" id="PS51217"/>
    </source>
</evidence>
<keyword evidence="3 15" id="KW-0547">Nucleotide-binding</keyword>
<evidence type="ECO:0000256" key="1">
    <source>
        <dbReference type="ARBA" id="ARBA00022722"/>
    </source>
</evidence>
<comment type="cofactor">
    <cofactor evidence="15">
        <name>Mg(2+)</name>
        <dbReference type="ChEBI" id="CHEBI:18420"/>
    </cofactor>
    <text evidence="15">Binds 1 Mg(2+) ion per subunit.</text>
</comment>
<dbReference type="Pfam" id="PF13361">
    <property type="entry name" value="UvrD_C"/>
    <property type="match status" value="1"/>
</dbReference>
<keyword evidence="7 15" id="KW-0269">Exonuclease</keyword>
<feature type="binding site" evidence="15">
    <location>
        <position position="1102"/>
    </location>
    <ligand>
        <name>Mg(2+)</name>
        <dbReference type="ChEBI" id="CHEBI:18420"/>
    </ligand>
</feature>
<evidence type="ECO:0000256" key="8">
    <source>
        <dbReference type="ARBA" id="ARBA00022840"/>
    </source>
</evidence>
<dbReference type="Proteomes" id="UP000622707">
    <property type="component" value="Unassembled WGS sequence"/>
</dbReference>
<dbReference type="InterPro" id="IPR011335">
    <property type="entry name" value="Restrct_endonuc-II-like"/>
</dbReference>
<evidence type="ECO:0000256" key="3">
    <source>
        <dbReference type="ARBA" id="ARBA00022741"/>
    </source>
</evidence>
<dbReference type="Pfam" id="PF00580">
    <property type="entry name" value="UvrD-helicase"/>
    <property type="match status" value="1"/>
</dbReference>
<keyword evidence="5 15" id="KW-0378">Hydrolase</keyword>
<protein>
    <recommendedName>
        <fullName evidence="15">RecBCD enzyme subunit RecB</fullName>
        <ecNumber evidence="15">3.1.11.5</ecNumber>
        <ecNumber evidence="15">5.6.2.4</ecNumber>
    </recommendedName>
    <alternativeName>
        <fullName evidence="15">DNA 3'-5' helicase subunit RecB</fullName>
    </alternativeName>
    <alternativeName>
        <fullName evidence="15">Exonuclease V subunit RecB</fullName>
        <shortName evidence="15">ExoV subunit RecB</shortName>
    </alternativeName>
    <alternativeName>
        <fullName evidence="15">Helicase/nuclease RecBCD subunit RecB</fullName>
    </alternativeName>
</protein>
<sequence>MKPALLDPLRFALRGNALIEASAGTGKTFTIAALYLRLVLGHGGEAAFPRPLTPPEILVVTFTEAATKELRDRIRARLAEAAEAFADGEREAEPLLRELRASYPAAEWPACAQSLRLAAEWMDEAAVSTIHGWCHRMLREHAFDSGSLFSQTLEADQTELEQEAVRDYWRTFFYPLPPEDAECVAGWWKTPDALRLALRKLLPQAERVDDAPEPATALREAREARAQQLADLRGPWGSWCDALQALLDEAVDARKVDGRKLKKSDYHRWLQKLREWCAGTEPVPDLSTTAWDRLTHAGLRQAWRVPDDAPRHEALEALELLRGQLGCLPECRDTVLAHAARWVAARMVFEQHRRAEMGFDDLLTRLRDALRRPDSGRRLAALIRRQFPVALIDEFQDTDPVQYEIFRTVYQGHEDVALILIGDPKQAIYAFRGADIHTYLQARRDTAGHHTTLGTNFRSTTDMVDAVNHLFLQAEQRPMGEGAFLFRTARENPLPFLPVQAHGREQRWRVSGADAPALSCWWLDAGDVLRAGEYREAMAAATATEIVRLLRLAQQGKAGFVDDKRRLQALCPRDIAVLVNDGKEADAVRQALRERGVHSVYLSDRGNVFCSDAAGELQRLLQACASPDDGALVRAALATALLAQDWAALDRLNHDEVHWEERLEQFRGYRNCWQRQGVLPMLRRLLHDFEVPQRLIALREERLLTDLLHLAELLQQASMLLDGEHALVRHLAEQRAEGTVAADSRQLRLESDADLLKVVTVHKSKGLEYPLVFVPFACACRPVKPEDLPIKWHDDAGVLRLSLRASDEVVARAERERLGEDLRKLYVAMTRARFATWIAVAPTEHLAGSALGYLLAGGNGVAPGQVHAAVQGALAGKPGIAVTPAPQPSEESYRADGPALQLALPRPLPPQAPEPWWIASYSRLRRVAGAVVREQRIPETAQEETYLESAEERRADGAPPPSAGTLHDFPRGPAAGSFLHGVLEWAAREGFAAAADGHADMERLLARRCRPARWAPHREALREWLTRWLATPLDLRRLTPGARPVAPRELQAIQPEMEFWLAASHVQAQALDALVSQHTLQGLARAPLEAQQLNGMLKGFVDLLFEHEGRYYVVDYKSNWLGPGDAAYTIEAMRDEVLHHRYELQYCLYLFALHRLLRSRLPDYDYERHVGGAVYVFLRGHAAPSQGLHLERPPLALMEALDRLFTQEVPA</sequence>
<dbReference type="InterPro" id="IPR014016">
    <property type="entry name" value="UvrD-like_ATP-bd"/>
</dbReference>
<evidence type="ECO:0000256" key="10">
    <source>
        <dbReference type="ARBA" id="ARBA00023125"/>
    </source>
</evidence>
<keyword evidence="9 15" id="KW-0460">Magnesium</keyword>
<dbReference type="Gene3D" id="3.40.50.300">
    <property type="entry name" value="P-loop containing nucleotide triphosphate hydrolases"/>
    <property type="match status" value="2"/>
</dbReference>
<evidence type="ECO:0000256" key="13">
    <source>
        <dbReference type="ARBA" id="ARBA00034617"/>
    </source>
</evidence>